<dbReference type="Gene3D" id="3.20.20.30">
    <property type="entry name" value="Luciferase-like domain"/>
    <property type="match status" value="1"/>
</dbReference>
<evidence type="ECO:0000313" key="1">
    <source>
        <dbReference type="EMBL" id="SVD54784.1"/>
    </source>
</evidence>
<dbReference type="EMBL" id="UINC01157663">
    <property type="protein sequence ID" value="SVD54784.1"/>
    <property type="molecule type" value="Genomic_DNA"/>
</dbReference>
<reference evidence="1" key="1">
    <citation type="submission" date="2018-05" db="EMBL/GenBank/DDBJ databases">
        <authorList>
            <person name="Lanie J.A."/>
            <person name="Ng W.-L."/>
            <person name="Kazmierczak K.M."/>
            <person name="Andrzejewski T.M."/>
            <person name="Davidsen T.M."/>
            <person name="Wayne K.J."/>
            <person name="Tettelin H."/>
            <person name="Glass J.I."/>
            <person name="Rusch D."/>
            <person name="Podicherti R."/>
            <person name="Tsui H.-C.T."/>
            <person name="Winkler M.E."/>
        </authorList>
    </citation>
    <scope>NUCLEOTIDE SEQUENCE</scope>
</reference>
<gene>
    <name evidence="1" type="ORF">METZ01_LOCUS407638</name>
</gene>
<proteinExistence type="predicted"/>
<evidence type="ECO:0008006" key="2">
    <source>
        <dbReference type="Google" id="ProtNLM"/>
    </source>
</evidence>
<feature type="non-terminal residue" evidence="1">
    <location>
        <position position="1"/>
    </location>
</feature>
<dbReference type="InterPro" id="IPR036661">
    <property type="entry name" value="Luciferase-like_sf"/>
</dbReference>
<dbReference type="AlphaFoldDB" id="A0A382W801"/>
<organism evidence="1">
    <name type="scientific">marine metagenome</name>
    <dbReference type="NCBI Taxonomy" id="408172"/>
    <lineage>
        <taxon>unclassified sequences</taxon>
        <taxon>metagenomes</taxon>
        <taxon>ecological metagenomes</taxon>
    </lineage>
</organism>
<dbReference type="GO" id="GO:0016705">
    <property type="term" value="F:oxidoreductase activity, acting on paired donors, with incorporation or reduction of molecular oxygen"/>
    <property type="evidence" value="ECO:0007669"/>
    <property type="project" value="InterPro"/>
</dbReference>
<name>A0A382W801_9ZZZZ</name>
<dbReference type="SUPFAM" id="SSF51679">
    <property type="entry name" value="Bacterial luciferase-like"/>
    <property type="match status" value="1"/>
</dbReference>
<protein>
    <recommendedName>
        <fullName evidence="2">Luciferase-like domain-containing protein</fullName>
    </recommendedName>
</protein>
<accession>A0A382W801</accession>
<sequence>AAAALADGKLDKAADSITVEMQDQVAVVGTVEECRAALEKRRAAGLQLPVIAPFAVGDNMASHQHVIEALAPAKSP</sequence>